<evidence type="ECO:0000259" key="8">
    <source>
        <dbReference type="Pfam" id="PF17745"/>
    </source>
</evidence>
<proteinExistence type="predicted"/>
<organism evidence="9 10">
    <name type="scientific">Fistulina hepatica ATCC 64428</name>
    <dbReference type="NCBI Taxonomy" id="1128425"/>
    <lineage>
        <taxon>Eukaryota</taxon>
        <taxon>Fungi</taxon>
        <taxon>Dikarya</taxon>
        <taxon>Basidiomycota</taxon>
        <taxon>Agaricomycotina</taxon>
        <taxon>Agaricomycetes</taxon>
        <taxon>Agaricomycetidae</taxon>
        <taxon>Agaricales</taxon>
        <taxon>Fistulinaceae</taxon>
        <taxon>Fistulina</taxon>
    </lineage>
</organism>
<comment type="function">
    <text evidence="4">Non catalytic subunit of RNase H2, an endonuclease that specifically degrades the RNA of RNA:DNA hybrids. Participates in DNA replication, possibly by mediating the removal of lagging-strand Okazaki fragment RNA primers during DNA replication. Mediates the excision of single ribonucleotides from DNA:RNA duplexes.</text>
</comment>
<evidence type="ECO:0000256" key="1">
    <source>
        <dbReference type="ARBA" id="ARBA00004123"/>
    </source>
</evidence>
<dbReference type="GO" id="GO:0006401">
    <property type="term" value="P:RNA catabolic process"/>
    <property type="evidence" value="ECO:0007669"/>
    <property type="project" value="TreeGrafter"/>
</dbReference>
<accession>A0A0D7A162</accession>
<dbReference type="GO" id="GO:0032299">
    <property type="term" value="C:ribonuclease H2 complex"/>
    <property type="evidence" value="ECO:0007669"/>
    <property type="project" value="InterPro"/>
</dbReference>
<comment type="subcellular location">
    <subcellularLocation>
        <location evidence="1">Nucleus</location>
    </subcellularLocation>
</comment>
<dbReference type="Pfam" id="PF09468">
    <property type="entry name" value="RNase_H2-Ydr279"/>
    <property type="match status" value="1"/>
</dbReference>
<evidence type="ECO:0000259" key="7">
    <source>
        <dbReference type="Pfam" id="PF09468"/>
    </source>
</evidence>
<evidence type="ECO:0000313" key="9">
    <source>
        <dbReference type="EMBL" id="KIY44460.1"/>
    </source>
</evidence>
<dbReference type="OrthoDB" id="29098at2759"/>
<evidence type="ECO:0000313" key="10">
    <source>
        <dbReference type="Proteomes" id="UP000054144"/>
    </source>
</evidence>
<evidence type="ECO:0000256" key="5">
    <source>
        <dbReference type="ARBA" id="ARBA00033464"/>
    </source>
</evidence>
<protein>
    <recommendedName>
        <fullName evidence="2">Ribonuclease H2 subunit B</fullName>
    </recommendedName>
    <alternativeName>
        <fullName evidence="5">Ribonuclease HI subunit B</fullName>
    </alternativeName>
</protein>
<feature type="region of interest" description="Disordered" evidence="6">
    <location>
        <begin position="278"/>
        <end position="304"/>
    </location>
</feature>
<evidence type="ECO:0000256" key="2">
    <source>
        <dbReference type="ARBA" id="ARBA00019062"/>
    </source>
</evidence>
<evidence type="ECO:0000256" key="3">
    <source>
        <dbReference type="ARBA" id="ARBA00023242"/>
    </source>
</evidence>
<feature type="domain" description="Ribonuclease H2 subunit B wHTH" evidence="7">
    <location>
        <begin position="98"/>
        <end position="253"/>
    </location>
</feature>
<dbReference type="PANTHER" id="PTHR13383:SF11">
    <property type="entry name" value="RIBONUCLEASE H2 SUBUNIT B"/>
    <property type="match status" value="1"/>
</dbReference>
<dbReference type="Pfam" id="PF17745">
    <property type="entry name" value="Ydr279_N"/>
    <property type="match status" value="1"/>
</dbReference>
<dbReference type="InterPro" id="IPR019024">
    <property type="entry name" value="RNase_H2_suB_wHTH"/>
</dbReference>
<dbReference type="AlphaFoldDB" id="A0A0D7A162"/>
<dbReference type="CDD" id="cd09270">
    <property type="entry name" value="RNase_H2-B"/>
    <property type="match status" value="1"/>
</dbReference>
<dbReference type="EMBL" id="KN882092">
    <property type="protein sequence ID" value="KIY44460.1"/>
    <property type="molecule type" value="Genomic_DNA"/>
</dbReference>
<feature type="domain" description="Rnh202 triple barrel" evidence="8">
    <location>
        <begin position="38"/>
        <end position="95"/>
    </location>
</feature>
<dbReference type="InterPro" id="IPR040456">
    <property type="entry name" value="RNase_H2_suB"/>
</dbReference>
<sequence length="332" mass="36340">MAAYLSVLPEGRCILRPVACRSQALHTELLDTLKDAPTRRILHLPHPRTGIPSLFIPTASQLLEVQHVAPVNSRSWFLQNEVVEDGSLLVMTPIDPAFLLIGILQTVYSSVEDTPTQFKTVDVIFEAVNAEMVNHQVSTASDASLVFNTSDIIEFTSMPCTLKAMSQVCDTKEITPEITVYRYSFGKVLEYLRAKVDRVSSPKFQEGLRSLTRSLAKDGLMDEGKDDLLKVGRQRAACDLISQYVSPIVSAALIGSYDFAVLNAHVKALEAATAIAMNSAPPKSRKSKPKTINGTKPLKRKATTSKGVEALKKVNVSGMAKISDFFKKTSNS</sequence>
<dbReference type="Gene3D" id="1.10.20.120">
    <property type="match status" value="1"/>
</dbReference>
<keyword evidence="10" id="KW-1185">Reference proteome</keyword>
<evidence type="ECO:0000256" key="4">
    <source>
        <dbReference type="ARBA" id="ARBA00024778"/>
    </source>
</evidence>
<dbReference type="PANTHER" id="PTHR13383">
    <property type="entry name" value="RIBONUCLEASE H2 SUBUNIT B"/>
    <property type="match status" value="1"/>
</dbReference>
<dbReference type="Proteomes" id="UP000054144">
    <property type="component" value="Unassembled WGS sequence"/>
</dbReference>
<evidence type="ECO:0000256" key="6">
    <source>
        <dbReference type="SAM" id="MobiDB-lite"/>
    </source>
</evidence>
<gene>
    <name evidence="9" type="ORF">FISHEDRAFT_51725</name>
</gene>
<reference evidence="9 10" key="1">
    <citation type="journal article" date="2015" name="Fungal Genet. Biol.">
        <title>Evolution of novel wood decay mechanisms in Agaricales revealed by the genome sequences of Fistulina hepatica and Cylindrobasidium torrendii.</title>
        <authorList>
            <person name="Floudas D."/>
            <person name="Held B.W."/>
            <person name="Riley R."/>
            <person name="Nagy L.G."/>
            <person name="Koehler G."/>
            <person name="Ransdell A.S."/>
            <person name="Younus H."/>
            <person name="Chow J."/>
            <person name="Chiniquy J."/>
            <person name="Lipzen A."/>
            <person name="Tritt A."/>
            <person name="Sun H."/>
            <person name="Haridas S."/>
            <person name="LaButti K."/>
            <person name="Ohm R.A."/>
            <person name="Kues U."/>
            <person name="Blanchette R.A."/>
            <person name="Grigoriev I.V."/>
            <person name="Minto R.E."/>
            <person name="Hibbett D.S."/>
        </authorList>
    </citation>
    <scope>NUCLEOTIDE SEQUENCE [LARGE SCALE GENOMIC DNA]</scope>
    <source>
        <strain evidence="9 10">ATCC 64428</strain>
    </source>
</reference>
<dbReference type="Gene3D" id="2.20.25.530">
    <property type="match status" value="1"/>
</dbReference>
<dbReference type="GO" id="GO:0005654">
    <property type="term" value="C:nucleoplasm"/>
    <property type="evidence" value="ECO:0007669"/>
    <property type="project" value="TreeGrafter"/>
</dbReference>
<keyword evidence="3" id="KW-0539">Nucleus</keyword>
<name>A0A0D7A162_9AGAR</name>
<dbReference type="InterPro" id="IPR041195">
    <property type="entry name" value="Rnh202_N"/>
</dbReference>